<keyword evidence="2 10" id="KW-0963">Cytoplasm</keyword>
<keyword evidence="7 10" id="KW-0275">Fatty acid biosynthesis</keyword>
<dbReference type="RefSeq" id="WP_354694021.1">
    <property type="nucleotide sequence ID" value="NZ_JAZHOG010000002.1"/>
</dbReference>
<dbReference type="AlphaFoldDB" id="A0AAW9R5E6"/>
<dbReference type="SUPFAM" id="SSF53901">
    <property type="entry name" value="Thiolase-like"/>
    <property type="match status" value="1"/>
</dbReference>
<evidence type="ECO:0000256" key="1">
    <source>
        <dbReference type="ARBA" id="ARBA00008642"/>
    </source>
</evidence>
<dbReference type="Gene3D" id="3.40.47.10">
    <property type="match status" value="1"/>
</dbReference>
<dbReference type="NCBIfam" id="TIGR00747">
    <property type="entry name" value="fabH"/>
    <property type="match status" value="1"/>
</dbReference>
<feature type="active site" evidence="10">
    <location>
        <position position="250"/>
    </location>
</feature>
<comment type="subcellular location">
    <subcellularLocation>
        <location evidence="10">Cytoplasm</location>
    </subcellularLocation>
</comment>
<dbReference type="CDD" id="cd00830">
    <property type="entry name" value="KAS_III"/>
    <property type="match status" value="1"/>
</dbReference>
<dbReference type="PANTHER" id="PTHR34069">
    <property type="entry name" value="3-OXOACYL-[ACYL-CARRIER-PROTEIN] SYNTHASE 3"/>
    <property type="match status" value="1"/>
</dbReference>
<evidence type="ECO:0000256" key="8">
    <source>
        <dbReference type="ARBA" id="ARBA00023268"/>
    </source>
</evidence>
<evidence type="ECO:0000259" key="12">
    <source>
        <dbReference type="Pfam" id="PF08545"/>
    </source>
</evidence>
<comment type="similarity">
    <text evidence="1 10">Belongs to the thiolase-like superfamily. FabH family.</text>
</comment>
<evidence type="ECO:0000259" key="11">
    <source>
        <dbReference type="Pfam" id="PF08541"/>
    </source>
</evidence>
<sequence>MKRFADITGWGKCLPPAVMTNDDMASVIDTSDEWIRTRSGIRERRVSHVPPSELARVACARALAAAGKSPEEVDLLIVATCTPDTVIPSCAAHVQRKLGAVNAAVFDLNAGCSGFVYALNTATALVRSGGYRCALVVGSERITWFLNWSLRDTAVLFGDGAGAVVLEPTEAECGLLDAHLGCEGEALEALHVPNFGTAGDRFVEHYEVFGVQFDGREIFRRAVKGMARETRIVLDRLKLDFEDIDLVIPHQANERIIESLARYLGLESDQVVVNIDRYGNTSAATIPVALVEALEQERIKPGDRVLLAAFGAGLTRAAALLRWGERTSPLGESSASLPPCEKTALEILTPAIERTLGPQGR</sequence>
<dbReference type="PANTHER" id="PTHR34069:SF2">
    <property type="entry name" value="BETA-KETOACYL-[ACYL-CARRIER-PROTEIN] SYNTHASE III"/>
    <property type="match status" value="1"/>
</dbReference>
<evidence type="ECO:0000256" key="3">
    <source>
        <dbReference type="ARBA" id="ARBA00022516"/>
    </source>
</evidence>
<dbReference type="GO" id="GO:0044550">
    <property type="term" value="P:secondary metabolite biosynthetic process"/>
    <property type="evidence" value="ECO:0007669"/>
    <property type="project" value="TreeGrafter"/>
</dbReference>
<keyword evidence="14" id="KW-1185">Reference proteome</keyword>
<feature type="region of interest" description="ACP-binding" evidence="10">
    <location>
        <begin position="251"/>
        <end position="255"/>
    </location>
</feature>
<keyword evidence="6 10" id="KW-0443">Lipid metabolism</keyword>
<dbReference type="Proteomes" id="UP001359886">
    <property type="component" value="Unassembled WGS sequence"/>
</dbReference>
<comment type="pathway">
    <text evidence="10">Lipid metabolism; fatty acid biosynthesis.</text>
</comment>
<reference evidence="13 14" key="1">
    <citation type="submission" date="2024-02" db="EMBL/GenBank/DDBJ databases">
        <title>A novel Wenzhouxiangellaceae bacterium, isolated from coastal sediments.</title>
        <authorList>
            <person name="Du Z.-J."/>
            <person name="Ye Y.-Q."/>
            <person name="Zhang X.-Y."/>
        </authorList>
    </citation>
    <scope>NUCLEOTIDE SEQUENCE [LARGE SCALE GENOMIC DNA]</scope>
    <source>
        <strain evidence="13 14">CH-27</strain>
    </source>
</reference>
<dbReference type="EMBL" id="JAZHOG010000002">
    <property type="protein sequence ID" value="MEJ8566699.1"/>
    <property type="molecule type" value="Genomic_DNA"/>
</dbReference>
<keyword evidence="8 10" id="KW-0511">Multifunctional enzyme</keyword>
<feature type="domain" description="Beta-ketoacyl-[acyl-carrier-protein] synthase III C-terminal" evidence="11">
    <location>
        <begin position="234"/>
        <end position="323"/>
    </location>
</feature>
<gene>
    <name evidence="10" type="primary">fabH</name>
    <name evidence="13" type="ORF">V3330_03575</name>
</gene>
<keyword evidence="4 10" id="KW-0808">Transferase</keyword>
<comment type="catalytic activity">
    <reaction evidence="10">
        <text>malonyl-[ACP] + acetyl-CoA + H(+) = 3-oxobutanoyl-[ACP] + CO2 + CoA</text>
        <dbReference type="Rhea" id="RHEA:12080"/>
        <dbReference type="Rhea" id="RHEA-COMP:9623"/>
        <dbReference type="Rhea" id="RHEA-COMP:9625"/>
        <dbReference type="ChEBI" id="CHEBI:15378"/>
        <dbReference type="ChEBI" id="CHEBI:16526"/>
        <dbReference type="ChEBI" id="CHEBI:57287"/>
        <dbReference type="ChEBI" id="CHEBI:57288"/>
        <dbReference type="ChEBI" id="CHEBI:78449"/>
        <dbReference type="ChEBI" id="CHEBI:78450"/>
        <dbReference type="EC" id="2.3.1.180"/>
    </reaction>
</comment>
<comment type="function">
    <text evidence="10">Catalyzes the condensation reaction of fatty acid synthesis by the addition to an acyl acceptor of two carbons from malonyl-ACP. Catalyzes the first condensation reaction which initiates fatty acid synthesis and may therefore play a role in governing the total rate of fatty acid production. Possesses both acetoacetyl-ACP synthase and acetyl transacylase activities. Its substrate specificity determines the biosynthesis of branched-chain and/or straight-chain of fatty acids.</text>
</comment>
<proteinExistence type="inferred from homology"/>
<keyword evidence="3 10" id="KW-0444">Lipid biosynthesis</keyword>
<feature type="active site" evidence="10">
    <location>
        <position position="112"/>
    </location>
</feature>
<keyword evidence="5 10" id="KW-0276">Fatty acid metabolism</keyword>
<evidence type="ECO:0000256" key="4">
    <source>
        <dbReference type="ARBA" id="ARBA00022679"/>
    </source>
</evidence>
<feature type="domain" description="Beta-ketoacyl-[acyl-carrier-protein] synthase III N-terminal" evidence="12">
    <location>
        <begin position="106"/>
        <end position="184"/>
    </location>
</feature>
<accession>A0AAW9R5E6</accession>
<dbReference type="InterPro" id="IPR013747">
    <property type="entry name" value="ACP_syn_III_C"/>
</dbReference>
<evidence type="ECO:0000256" key="6">
    <source>
        <dbReference type="ARBA" id="ARBA00023098"/>
    </source>
</evidence>
<comment type="domain">
    <text evidence="10">The last Arg residue of the ACP-binding site is essential for the weak association between ACP/AcpP and FabH.</text>
</comment>
<evidence type="ECO:0000313" key="14">
    <source>
        <dbReference type="Proteomes" id="UP001359886"/>
    </source>
</evidence>
<dbReference type="GO" id="GO:0004315">
    <property type="term" value="F:3-oxoacyl-[acyl-carrier-protein] synthase activity"/>
    <property type="evidence" value="ECO:0007669"/>
    <property type="project" value="InterPro"/>
</dbReference>
<dbReference type="NCBIfam" id="NF006829">
    <property type="entry name" value="PRK09352.1"/>
    <property type="match status" value="1"/>
</dbReference>
<evidence type="ECO:0000256" key="5">
    <source>
        <dbReference type="ARBA" id="ARBA00022832"/>
    </source>
</evidence>
<keyword evidence="9 10" id="KW-0012">Acyltransferase</keyword>
<dbReference type="GO" id="GO:0006633">
    <property type="term" value="P:fatty acid biosynthetic process"/>
    <property type="evidence" value="ECO:0007669"/>
    <property type="project" value="UniProtKB-UniRule"/>
</dbReference>
<dbReference type="GO" id="GO:0005737">
    <property type="term" value="C:cytoplasm"/>
    <property type="evidence" value="ECO:0007669"/>
    <property type="project" value="UniProtKB-SubCell"/>
</dbReference>
<evidence type="ECO:0000256" key="9">
    <source>
        <dbReference type="ARBA" id="ARBA00023315"/>
    </source>
</evidence>
<comment type="caution">
    <text evidence="13">The sequence shown here is derived from an EMBL/GenBank/DDBJ whole genome shotgun (WGS) entry which is preliminary data.</text>
</comment>
<evidence type="ECO:0000313" key="13">
    <source>
        <dbReference type="EMBL" id="MEJ8566699.1"/>
    </source>
</evidence>
<dbReference type="Pfam" id="PF08541">
    <property type="entry name" value="ACP_syn_III_C"/>
    <property type="match status" value="1"/>
</dbReference>
<evidence type="ECO:0000256" key="10">
    <source>
        <dbReference type="HAMAP-Rule" id="MF_01815"/>
    </source>
</evidence>
<comment type="subunit">
    <text evidence="10">Homodimer.</text>
</comment>
<dbReference type="HAMAP" id="MF_01815">
    <property type="entry name" value="FabH"/>
    <property type="match status" value="1"/>
</dbReference>
<dbReference type="Pfam" id="PF08545">
    <property type="entry name" value="ACP_syn_III"/>
    <property type="match status" value="1"/>
</dbReference>
<evidence type="ECO:0000256" key="7">
    <source>
        <dbReference type="ARBA" id="ARBA00023160"/>
    </source>
</evidence>
<protein>
    <recommendedName>
        <fullName evidence="10">Beta-ketoacyl-[acyl-carrier-protein] synthase III</fullName>
        <shortName evidence="10">Beta-ketoacyl-ACP synthase III</shortName>
        <shortName evidence="10">KAS III</shortName>
        <ecNumber evidence="10">2.3.1.180</ecNumber>
    </recommendedName>
    <alternativeName>
        <fullName evidence="10">3-oxoacyl-[acyl-carrier-protein] synthase 3</fullName>
    </alternativeName>
    <alternativeName>
        <fullName evidence="10">3-oxoacyl-[acyl-carrier-protein] synthase III</fullName>
    </alternativeName>
</protein>
<dbReference type="InterPro" id="IPR016039">
    <property type="entry name" value="Thiolase-like"/>
</dbReference>
<name>A0AAW9R5E6_9GAMM</name>
<dbReference type="InterPro" id="IPR013751">
    <property type="entry name" value="ACP_syn_III_N"/>
</dbReference>
<evidence type="ECO:0000256" key="2">
    <source>
        <dbReference type="ARBA" id="ARBA00022490"/>
    </source>
</evidence>
<feature type="active site" evidence="10">
    <location>
        <position position="280"/>
    </location>
</feature>
<dbReference type="InterPro" id="IPR004655">
    <property type="entry name" value="FabH"/>
</dbReference>
<dbReference type="GO" id="GO:0033818">
    <property type="term" value="F:beta-ketoacyl-acyl-carrier-protein synthase III activity"/>
    <property type="evidence" value="ECO:0007669"/>
    <property type="project" value="UniProtKB-UniRule"/>
</dbReference>
<organism evidence="13 14">
    <name type="scientific">Elongatibacter sediminis</name>
    <dbReference type="NCBI Taxonomy" id="3119006"/>
    <lineage>
        <taxon>Bacteria</taxon>
        <taxon>Pseudomonadati</taxon>
        <taxon>Pseudomonadota</taxon>
        <taxon>Gammaproteobacteria</taxon>
        <taxon>Chromatiales</taxon>
        <taxon>Wenzhouxiangellaceae</taxon>
        <taxon>Elongatibacter</taxon>
    </lineage>
</organism>
<dbReference type="EC" id="2.3.1.180" evidence="10"/>